<dbReference type="SMART" id="SM00020">
    <property type="entry name" value="Tryp_SPc"/>
    <property type="match status" value="1"/>
</dbReference>
<keyword evidence="2" id="KW-0732">Signal</keyword>
<evidence type="ECO:0000313" key="7">
    <source>
        <dbReference type="EMBL" id="TMW64611.1"/>
    </source>
</evidence>
<dbReference type="OrthoDB" id="105698at2759"/>
<dbReference type="InterPro" id="IPR001314">
    <property type="entry name" value="Peptidase_S1A"/>
</dbReference>
<feature type="domain" description="Peptidase S1" evidence="6">
    <location>
        <begin position="101"/>
        <end position="325"/>
    </location>
</feature>
<dbReference type="Pfam" id="PF00089">
    <property type="entry name" value="Trypsin"/>
    <property type="match status" value="1"/>
</dbReference>
<protein>
    <recommendedName>
        <fullName evidence="6">Peptidase S1 domain-containing protein</fullName>
    </recommendedName>
</protein>
<evidence type="ECO:0000313" key="8">
    <source>
        <dbReference type="Proteomes" id="UP000794436"/>
    </source>
</evidence>
<comment type="caution">
    <text evidence="7">The sequence shown here is derived from an EMBL/GenBank/DDBJ whole genome shotgun (WGS) entry which is preliminary data.</text>
</comment>
<dbReference type="InterPro" id="IPR043504">
    <property type="entry name" value="Peptidase_S1_PA_chymotrypsin"/>
</dbReference>
<dbReference type="InterPro" id="IPR050430">
    <property type="entry name" value="Peptidase_S1"/>
</dbReference>
<keyword evidence="3" id="KW-0843">Virulence</keyword>
<accession>A0A8K1CJ78</accession>
<dbReference type="GO" id="GO:0006508">
    <property type="term" value="P:proteolysis"/>
    <property type="evidence" value="ECO:0007669"/>
    <property type="project" value="InterPro"/>
</dbReference>
<keyword evidence="4" id="KW-1015">Disulfide bond</keyword>
<evidence type="ECO:0000256" key="2">
    <source>
        <dbReference type="ARBA" id="ARBA00022729"/>
    </source>
</evidence>
<dbReference type="PROSITE" id="PS50240">
    <property type="entry name" value="TRYPSIN_DOM"/>
    <property type="match status" value="1"/>
</dbReference>
<dbReference type="PANTHER" id="PTHR24276">
    <property type="entry name" value="POLYSERASE-RELATED"/>
    <property type="match status" value="1"/>
</dbReference>
<keyword evidence="8" id="KW-1185">Reference proteome</keyword>
<proteinExistence type="inferred from homology"/>
<dbReference type="PANTHER" id="PTHR24276:SF98">
    <property type="entry name" value="FI18310P1-RELATED"/>
    <property type="match status" value="1"/>
</dbReference>
<dbReference type="PRINTS" id="PR00722">
    <property type="entry name" value="CHYMOTRYPSIN"/>
</dbReference>
<comment type="similarity">
    <text evidence="1">Belongs to the peptidase S1 family.</text>
</comment>
<evidence type="ECO:0000256" key="5">
    <source>
        <dbReference type="ARBA" id="ARBA00023180"/>
    </source>
</evidence>
<dbReference type="EMBL" id="SPLM01000039">
    <property type="protein sequence ID" value="TMW64611.1"/>
    <property type="molecule type" value="Genomic_DNA"/>
</dbReference>
<reference evidence="7" key="1">
    <citation type="submission" date="2019-03" db="EMBL/GenBank/DDBJ databases">
        <title>Long read genome sequence of the mycoparasitic Pythium oligandrum ATCC 38472 isolated from sugarbeet rhizosphere.</title>
        <authorList>
            <person name="Gaulin E."/>
        </authorList>
    </citation>
    <scope>NUCLEOTIDE SEQUENCE</scope>
    <source>
        <strain evidence="7">ATCC 38472_TT</strain>
    </source>
</reference>
<keyword evidence="5" id="KW-0325">Glycoprotein</keyword>
<name>A0A8K1CJ78_PYTOL</name>
<evidence type="ECO:0000256" key="1">
    <source>
        <dbReference type="ARBA" id="ARBA00007664"/>
    </source>
</evidence>
<sequence length="346" mass="38161">MRVSVIHQVIYLDGSRCQHAVCALPLDVEARKVFTGPTSWGFLLQHDVAQGNYRLLGLGGSEGTNTDGIWGFSWLPQLLTSSVLRNNGVHDVQTVTVAHKEVAGDPVDDDKATFIAGFLETEDSQTSCTGTVVASRYVLTAASCFKRGDFKWIILDRLDTLGESGERIKIKKKIPHPHHVDGTHWYDFMLVELEKPTSRTPIGFVDTNTTFTEGTVFGYKELIDRYGRYYQTYELRAADTKLLTLPQCVGWMDVEMDETMMCVGGKLTGALCTGDNGGPVVVTTENKTKLLYALVTVGGDCGRTSLYGIVSVVFSVADWIHAHLDQKTCLNGRTTRLTGTRRLILA</sequence>
<dbReference type="AlphaFoldDB" id="A0A8K1CJ78"/>
<evidence type="ECO:0000256" key="3">
    <source>
        <dbReference type="ARBA" id="ARBA00023026"/>
    </source>
</evidence>
<dbReference type="Gene3D" id="2.40.10.10">
    <property type="entry name" value="Trypsin-like serine proteases"/>
    <property type="match status" value="2"/>
</dbReference>
<dbReference type="InterPro" id="IPR001254">
    <property type="entry name" value="Trypsin_dom"/>
</dbReference>
<evidence type="ECO:0000256" key="4">
    <source>
        <dbReference type="ARBA" id="ARBA00023157"/>
    </source>
</evidence>
<gene>
    <name evidence="7" type="ORF">Poli38472_011491</name>
</gene>
<dbReference type="InterPro" id="IPR009003">
    <property type="entry name" value="Peptidase_S1_PA"/>
</dbReference>
<dbReference type="Proteomes" id="UP000794436">
    <property type="component" value="Unassembled WGS sequence"/>
</dbReference>
<dbReference type="SUPFAM" id="SSF50494">
    <property type="entry name" value="Trypsin-like serine proteases"/>
    <property type="match status" value="1"/>
</dbReference>
<dbReference type="GO" id="GO:0004252">
    <property type="term" value="F:serine-type endopeptidase activity"/>
    <property type="evidence" value="ECO:0007669"/>
    <property type="project" value="InterPro"/>
</dbReference>
<evidence type="ECO:0000259" key="6">
    <source>
        <dbReference type="PROSITE" id="PS50240"/>
    </source>
</evidence>
<organism evidence="7 8">
    <name type="scientific">Pythium oligandrum</name>
    <name type="common">Mycoparasitic fungus</name>
    <dbReference type="NCBI Taxonomy" id="41045"/>
    <lineage>
        <taxon>Eukaryota</taxon>
        <taxon>Sar</taxon>
        <taxon>Stramenopiles</taxon>
        <taxon>Oomycota</taxon>
        <taxon>Peronosporomycetes</taxon>
        <taxon>Pythiales</taxon>
        <taxon>Pythiaceae</taxon>
        <taxon>Pythium</taxon>
    </lineage>
</organism>